<accession>A0AAW0Z4I7</accession>
<feature type="compositionally biased region" description="Basic and acidic residues" evidence="1">
    <location>
        <begin position="85"/>
        <end position="95"/>
    </location>
</feature>
<evidence type="ECO:0000256" key="1">
    <source>
        <dbReference type="SAM" id="MobiDB-lite"/>
    </source>
</evidence>
<dbReference type="AlphaFoldDB" id="A0AAW0Z4I7"/>
<proteinExistence type="predicted"/>
<keyword evidence="2" id="KW-0812">Transmembrane</keyword>
<organism evidence="3 4">
    <name type="scientific">Kwoniella newhampshirensis</name>
    <dbReference type="NCBI Taxonomy" id="1651941"/>
    <lineage>
        <taxon>Eukaryota</taxon>
        <taxon>Fungi</taxon>
        <taxon>Dikarya</taxon>
        <taxon>Basidiomycota</taxon>
        <taxon>Agaricomycotina</taxon>
        <taxon>Tremellomycetes</taxon>
        <taxon>Tremellales</taxon>
        <taxon>Cryptococcaceae</taxon>
        <taxon>Kwoniella</taxon>
    </lineage>
</organism>
<dbReference type="GeneID" id="92178295"/>
<dbReference type="KEGG" id="kne:92178295"/>
<keyword evidence="2" id="KW-0472">Membrane</keyword>
<protein>
    <submittedName>
        <fullName evidence="3">Uncharacterized protein</fullName>
    </submittedName>
</protein>
<feature type="region of interest" description="Disordered" evidence="1">
    <location>
        <begin position="1"/>
        <end position="97"/>
    </location>
</feature>
<evidence type="ECO:0000256" key="2">
    <source>
        <dbReference type="SAM" id="Phobius"/>
    </source>
</evidence>
<feature type="compositionally biased region" description="Low complexity" evidence="1">
    <location>
        <begin position="66"/>
        <end position="83"/>
    </location>
</feature>
<feature type="compositionally biased region" description="Polar residues" evidence="1">
    <location>
        <begin position="8"/>
        <end position="21"/>
    </location>
</feature>
<keyword evidence="2" id="KW-1133">Transmembrane helix</keyword>
<dbReference type="RefSeq" id="XP_066805367.1">
    <property type="nucleotide sequence ID" value="XM_066944166.1"/>
</dbReference>
<dbReference type="EMBL" id="JBCAWK010000002">
    <property type="protein sequence ID" value="KAK8865888.1"/>
    <property type="molecule type" value="Genomic_DNA"/>
</dbReference>
<evidence type="ECO:0000313" key="3">
    <source>
        <dbReference type="EMBL" id="KAK8865888.1"/>
    </source>
</evidence>
<evidence type="ECO:0000313" key="4">
    <source>
        <dbReference type="Proteomes" id="UP001388673"/>
    </source>
</evidence>
<gene>
    <name evidence="3" type="ORF">IAR55_001036</name>
</gene>
<feature type="compositionally biased region" description="Polar residues" evidence="1">
    <location>
        <begin position="31"/>
        <end position="40"/>
    </location>
</feature>
<comment type="caution">
    <text evidence="3">The sequence shown here is derived from an EMBL/GenBank/DDBJ whole genome shotgun (WGS) entry which is preliminary data.</text>
</comment>
<feature type="transmembrane region" description="Helical" evidence="2">
    <location>
        <begin position="124"/>
        <end position="149"/>
    </location>
</feature>
<reference evidence="3 4" key="1">
    <citation type="journal article" date="2024" name="bioRxiv">
        <title>Comparative genomics of Cryptococcus and Kwoniella reveals pathogenesis evolution and contrasting karyotype dynamics via intercentromeric recombination or chromosome fusion.</title>
        <authorList>
            <person name="Coelho M.A."/>
            <person name="David-Palma M."/>
            <person name="Shea T."/>
            <person name="Bowers K."/>
            <person name="McGinley-Smith S."/>
            <person name="Mohammad A.W."/>
            <person name="Gnirke A."/>
            <person name="Yurkov A.M."/>
            <person name="Nowrousian M."/>
            <person name="Sun S."/>
            <person name="Cuomo C.A."/>
            <person name="Heitman J."/>
        </authorList>
    </citation>
    <scope>NUCLEOTIDE SEQUENCE [LARGE SCALE GENOMIC DNA]</scope>
    <source>
        <strain evidence="3 4">CBS 13917</strain>
    </source>
</reference>
<keyword evidence="4" id="KW-1185">Reference proteome</keyword>
<dbReference type="Proteomes" id="UP001388673">
    <property type="component" value="Unassembled WGS sequence"/>
</dbReference>
<sequence>MADPSASPLRQRTTNPSSSSPAFALGPPVNAPSTEYNTRDTPVVSDDGGGKSAQEQVRVPLPPSASPSSTPFQSSSQSQPQSPYDHTHANTERHLPQPILEQTPLRANIDQIKLPISNVNDGTILGLPISTLTVAIVLIGTVGMGWYGFNTAMSNSSSDHGSPF</sequence>
<name>A0AAW0Z4I7_9TREE</name>